<evidence type="ECO:0000313" key="1">
    <source>
        <dbReference type="EMBL" id="CAI2186617.1"/>
    </source>
</evidence>
<reference evidence="1" key="1">
    <citation type="submission" date="2022-08" db="EMBL/GenBank/DDBJ databases">
        <authorList>
            <person name="Kallberg Y."/>
            <person name="Tangrot J."/>
            <person name="Rosling A."/>
        </authorList>
    </citation>
    <scope>NUCLEOTIDE SEQUENCE</scope>
    <source>
        <strain evidence="1">Wild A</strain>
    </source>
</reference>
<gene>
    <name evidence="1" type="ORF">FWILDA_LOCUS12667</name>
</gene>
<accession>A0A9W4X4T9</accession>
<dbReference type="AlphaFoldDB" id="A0A9W4X4T9"/>
<sequence length="188" mass="21680">MSQNCSKNSYDQNENDIEKKENDVELIQQLTNQRKDNKNVLIKTKSKTVKRKNPLIPPINNMVNLYTPQQFFDQPANITNRQLITIIPKFRLAILKAIQKLIAKKPKDPIIVKEKNEDIELNYASRSKKRTMALYYDVYIKNVKIPLIIGSSSVGCIICIKLLKDLDMKITEASKTIMVNVNDKKEDS</sequence>
<evidence type="ECO:0000313" key="2">
    <source>
        <dbReference type="Proteomes" id="UP001153678"/>
    </source>
</evidence>
<organism evidence="1 2">
    <name type="scientific">Funneliformis geosporum</name>
    <dbReference type="NCBI Taxonomy" id="1117311"/>
    <lineage>
        <taxon>Eukaryota</taxon>
        <taxon>Fungi</taxon>
        <taxon>Fungi incertae sedis</taxon>
        <taxon>Mucoromycota</taxon>
        <taxon>Glomeromycotina</taxon>
        <taxon>Glomeromycetes</taxon>
        <taxon>Glomerales</taxon>
        <taxon>Glomeraceae</taxon>
        <taxon>Funneliformis</taxon>
    </lineage>
</organism>
<name>A0A9W4X4T9_9GLOM</name>
<dbReference type="EMBL" id="CAMKVN010004223">
    <property type="protein sequence ID" value="CAI2186617.1"/>
    <property type="molecule type" value="Genomic_DNA"/>
</dbReference>
<dbReference type="Proteomes" id="UP001153678">
    <property type="component" value="Unassembled WGS sequence"/>
</dbReference>
<protein>
    <submittedName>
        <fullName evidence="1">14252_t:CDS:1</fullName>
    </submittedName>
</protein>
<proteinExistence type="predicted"/>
<comment type="caution">
    <text evidence="1">The sequence shown here is derived from an EMBL/GenBank/DDBJ whole genome shotgun (WGS) entry which is preliminary data.</text>
</comment>
<keyword evidence="2" id="KW-1185">Reference proteome</keyword>